<protein>
    <recommendedName>
        <fullName evidence="4">ABC transporter permease</fullName>
    </recommendedName>
</protein>
<dbReference type="Proteomes" id="UP000641803">
    <property type="component" value="Unassembled WGS sequence"/>
</dbReference>
<keyword evidence="1" id="KW-0812">Transmembrane</keyword>
<dbReference type="RefSeq" id="WP_191794575.1">
    <property type="nucleotide sequence ID" value="NZ_JACSQQ010000003.1"/>
</dbReference>
<name>A0ABR8RNK3_9CELL</name>
<feature type="transmembrane region" description="Helical" evidence="1">
    <location>
        <begin position="153"/>
        <end position="172"/>
    </location>
</feature>
<gene>
    <name evidence="2" type="ORF">H9652_02890</name>
</gene>
<reference evidence="2 3" key="1">
    <citation type="submission" date="2020-08" db="EMBL/GenBank/DDBJ databases">
        <title>A Genomic Blueprint of the Chicken Gut Microbiome.</title>
        <authorList>
            <person name="Gilroy R."/>
            <person name="Ravi A."/>
            <person name="Getino M."/>
            <person name="Pursley I."/>
            <person name="Horton D.L."/>
            <person name="Alikhan N.-F."/>
            <person name="Baker D."/>
            <person name="Gharbi K."/>
            <person name="Hall N."/>
            <person name="Watson M."/>
            <person name="Adriaenssens E.M."/>
            <person name="Foster-Nyarko E."/>
            <person name="Jarju S."/>
            <person name="Secka A."/>
            <person name="Antonio M."/>
            <person name="Oren A."/>
            <person name="Chaudhuri R."/>
            <person name="La Ragione R.M."/>
            <person name="Hildebrand F."/>
            <person name="Pallen M.J."/>
        </authorList>
    </citation>
    <scope>NUCLEOTIDE SEQUENCE [LARGE SCALE GENOMIC DNA]</scope>
    <source>
        <strain evidence="2 3">Sa4CUA1</strain>
    </source>
</reference>
<evidence type="ECO:0000256" key="1">
    <source>
        <dbReference type="SAM" id="Phobius"/>
    </source>
</evidence>
<proteinExistence type="predicted"/>
<keyword evidence="1" id="KW-1133">Transmembrane helix</keyword>
<accession>A0ABR8RNK3</accession>
<feature type="transmembrane region" description="Helical" evidence="1">
    <location>
        <begin position="214"/>
        <end position="234"/>
    </location>
</feature>
<feature type="transmembrane region" description="Helical" evidence="1">
    <location>
        <begin position="177"/>
        <end position="194"/>
    </location>
</feature>
<dbReference type="EMBL" id="JACSQQ010000003">
    <property type="protein sequence ID" value="MBD7949355.1"/>
    <property type="molecule type" value="Genomic_DNA"/>
</dbReference>
<keyword evidence="3" id="KW-1185">Reference proteome</keyword>
<keyword evidence="1" id="KW-0472">Membrane</keyword>
<feature type="transmembrane region" description="Helical" evidence="1">
    <location>
        <begin position="61"/>
        <end position="80"/>
    </location>
</feature>
<feature type="transmembrane region" description="Helical" evidence="1">
    <location>
        <begin position="100"/>
        <end position="133"/>
    </location>
</feature>
<evidence type="ECO:0000313" key="3">
    <source>
        <dbReference type="Proteomes" id="UP000641803"/>
    </source>
</evidence>
<organism evidence="2 3">
    <name type="scientific">Oerskovia rustica</name>
    <dbReference type="NCBI Taxonomy" id="2762237"/>
    <lineage>
        <taxon>Bacteria</taxon>
        <taxon>Bacillati</taxon>
        <taxon>Actinomycetota</taxon>
        <taxon>Actinomycetes</taxon>
        <taxon>Micrococcales</taxon>
        <taxon>Cellulomonadaceae</taxon>
        <taxon>Oerskovia</taxon>
    </lineage>
</organism>
<evidence type="ECO:0008006" key="4">
    <source>
        <dbReference type="Google" id="ProtNLM"/>
    </source>
</evidence>
<sequence>MMAAVRAEWGRTWSVRAPWVTLAAVLVTVPLMATVLANDVVHAVSTGELPPGTSTAPAVALGPAVQLGLVVLAALAMHPVTTEYATGTARLTFQAEPRRWLVLAAKTTVVTVTALLAGVATGTAATFAVRAFLGVHAAPAPDGALAEALRAGLRTGVVLALAAILTAGIAAVVRHAVGTLALAAALLAGALLLPDPVSRWTPAGAVASFVEGGGAPWALVAWAVVGFAAAAGVLERRDA</sequence>
<comment type="caution">
    <text evidence="2">The sequence shown here is derived from an EMBL/GenBank/DDBJ whole genome shotgun (WGS) entry which is preliminary data.</text>
</comment>
<evidence type="ECO:0000313" key="2">
    <source>
        <dbReference type="EMBL" id="MBD7949355.1"/>
    </source>
</evidence>